<gene>
    <name evidence="3" type="primary">SWA2</name>
    <name evidence="3" type="ORF">PICST_66061</name>
</gene>
<protein>
    <submittedName>
        <fullName evidence="3">Auxilin-like clathrin-binding protein required for normal clathrin function</fullName>
    </submittedName>
</protein>
<dbReference type="InterPro" id="IPR011990">
    <property type="entry name" value="TPR-like_helical_dom_sf"/>
</dbReference>
<dbReference type="FunCoup" id="A3LZ08">
    <property type="interactions" value="59"/>
</dbReference>
<dbReference type="SUPFAM" id="SSF46565">
    <property type="entry name" value="Chaperone J-domain"/>
    <property type="match status" value="1"/>
</dbReference>
<dbReference type="RefSeq" id="XP_001386102.2">
    <property type="nucleotide sequence ID" value="XM_001386065.1"/>
</dbReference>
<feature type="compositionally biased region" description="Basic and acidic residues" evidence="1">
    <location>
        <begin position="1"/>
        <end position="10"/>
    </location>
</feature>
<organism evidence="3 4">
    <name type="scientific">Scheffersomyces stipitis (strain ATCC 58785 / CBS 6054 / NBRC 10063 / NRRL Y-11545)</name>
    <name type="common">Yeast</name>
    <name type="synonym">Pichia stipitis</name>
    <dbReference type="NCBI Taxonomy" id="322104"/>
    <lineage>
        <taxon>Eukaryota</taxon>
        <taxon>Fungi</taxon>
        <taxon>Dikarya</taxon>
        <taxon>Ascomycota</taxon>
        <taxon>Saccharomycotina</taxon>
        <taxon>Pichiomycetes</taxon>
        <taxon>Debaryomycetaceae</taxon>
        <taxon>Scheffersomyces</taxon>
    </lineage>
</organism>
<feature type="compositionally biased region" description="Basic and acidic residues" evidence="1">
    <location>
        <begin position="597"/>
        <end position="607"/>
    </location>
</feature>
<feature type="region of interest" description="Disordered" evidence="1">
    <location>
        <begin position="1"/>
        <end position="141"/>
    </location>
</feature>
<dbReference type="InterPro" id="IPR015940">
    <property type="entry name" value="UBA"/>
</dbReference>
<feature type="domain" description="UBA" evidence="2">
    <location>
        <begin position="201"/>
        <end position="243"/>
    </location>
</feature>
<feature type="region of interest" description="Disordered" evidence="1">
    <location>
        <begin position="160"/>
        <end position="203"/>
    </location>
</feature>
<dbReference type="eggNOG" id="KOG1124">
    <property type="taxonomic scope" value="Eukaryota"/>
</dbReference>
<dbReference type="InterPro" id="IPR009060">
    <property type="entry name" value="UBA-like_sf"/>
</dbReference>
<dbReference type="HOGENOM" id="CLU_362080_0_0_1"/>
<feature type="compositionally biased region" description="Low complexity" evidence="1">
    <location>
        <begin position="16"/>
        <end position="31"/>
    </location>
</feature>
<feature type="region of interest" description="Disordered" evidence="1">
    <location>
        <begin position="597"/>
        <end position="642"/>
    </location>
</feature>
<evidence type="ECO:0000259" key="2">
    <source>
        <dbReference type="PROSITE" id="PS50030"/>
    </source>
</evidence>
<accession>A3LZ08</accession>
<evidence type="ECO:0000313" key="3">
    <source>
        <dbReference type="EMBL" id="ABN68073.2"/>
    </source>
</evidence>
<feature type="compositionally biased region" description="Low complexity" evidence="1">
    <location>
        <begin position="89"/>
        <end position="104"/>
    </location>
</feature>
<keyword evidence="4" id="KW-1185">Reference proteome</keyword>
<dbReference type="PROSITE" id="PS50030">
    <property type="entry name" value="UBA"/>
    <property type="match status" value="1"/>
</dbReference>
<dbReference type="eggNOG" id="KOG0431">
    <property type="taxonomic scope" value="Eukaryota"/>
</dbReference>
<feature type="compositionally biased region" description="Basic residues" evidence="1">
    <location>
        <begin position="370"/>
        <end position="379"/>
    </location>
</feature>
<dbReference type="InParanoid" id="A3LZ08"/>
<feature type="compositionally biased region" description="Polar residues" evidence="1">
    <location>
        <begin position="56"/>
        <end position="88"/>
    </location>
</feature>
<feature type="compositionally biased region" description="Polar residues" evidence="1">
    <location>
        <begin position="123"/>
        <end position="141"/>
    </location>
</feature>
<dbReference type="STRING" id="322104.A3LZ08"/>
<dbReference type="Proteomes" id="UP000002258">
    <property type="component" value="Chromosome 7"/>
</dbReference>
<feature type="region of interest" description="Disordered" evidence="1">
    <location>
        <begin position="366"/>
        <end position="433"/>
    </location>
</feature>
<evidence type="ECO:0000256" key="1">
    <source>
        <dbReference type="SAM" id="MobiDB-lite"/>
    </source>
</evidence>
<dbReference type="OMA" id="GMHELVM"/>
<dbReference type="Gene3D" id="1.25.40.10">
    <property type="entry name" value="Tetratricopeptide repeat domain"/>
    <property type="match status" value="1"/>
</dbReference>
<evidence type="ECO:0000313" key="4">
    <source>
        <dbReference type="Proteomes" id="UP000002258"/>
    </source>
</evidence>
<proteinExistence type="predicted"/>
<dbReference type="EMBL" id="CP000501">
    <property type="protein sequence ID" value="ABN68073.2"/>
    <property type="molecule type" value="Genomic_DNA"/>
</dbReference>
<sequence>MVPPPKKDAFADLFQSATSSTSTKTNSLSMSERQKDLQKSQSLQKQQSSSSGLLSTWSNIDVLSGNSSRTSSPAQINPNSFNTYSVLTPSQSSIPASGGSSTASLPRNNVVDDPFDIFGEPAVSSTKPVESHSNGSSNRSNEISLLEGDFEDAFVKKQPIVEPQPQHTVAQPKLPTRQDSTPSPVMASRQHTLDNKQRQSPVDRTDSVLAQLVDIGFQIDDATEALEKQGADLQSCVNYIISKNSAVNSRGSTPRNSSRNVASKGLEELSSDFLRSAGYLFNKSRQTVLKNLEQLNLSGSNSSSPGVPEWMKNQQKYKDEATEKKFGNGELDYGSDSENINYDEIETFMKSQKEKDRERVKERFENIKTKALKKSKQQRQKPQPRGSNSSQDPDLLNGVDTGVVPRRAPKASVIPPVPPRAQKPEPKSNEVDLLGLSSSDESKAVSSLRSSVPLNQFESVDYITSKTTAQNAFKSGDYGTALDSYLTCMNKLPPKHELRVIILSNLGVVYKLVGQLRQSLESIESALELISVKEEVQNVAFMIDSKPVKYWYTKLIITKAEVLELMEKYELSLQHYQILIKDLGVLDKKIMDGKRRVDKIVNPDNHKAKPATPSTTPKPRPVPASRPASAAPVVSKPEGSDVDPLVKDKIDIMIQNWAQSRNNQLRGLLTNLGEIIPSNISMKPALRSLTTNELMLPKQVKVQYLKVISSIHPDKLASQCKDNKQSELVCNGVFIILNKAWDSFKEENKM</sequence>
<feature type="compositionally biased region" description="Low complexity" evidence="1">
    <location>
        <begin position="39"/>
        <end position="55"/>
    </location>
</feature>
<feature type="compositionally biased region" description="Basic and acidic residues" evidence="1">
    <location>
        <begin position="191"/>
        <end position="203"/>
    </location>
</feature>
<dbReference type="SUPFAM" id="SSF48452">
    <property type="entry name" value="TPR-like"/>
    <property type="match status" value="1"/>
</dbReference>
<dbReference type="Gene3D" id="1.10.287.110">
    <property type="entry name" value="DnaJ domain"/>
    <property type="match status" value="1"/>
</dbReference>
<dbReference type="SUPFAM" id="SSF46934">
    <property type="entry name" value="UBA-like"/>
    <property type="match status" value="1"/>
</dbReference>
<dbReference type="AlphaFoldDB" id="A3LZ08"/>
<name>A3LZ08_PICST</name>
<dbReference type="Gene3D" id="1.10.8.10">
    <property type="entry name" value="DNA helicase RuvA subunit, C-terminal domain"/>
    <property type="match status" value="1"/>
</dbReference>
<feature type="compositionally biased region" description="Low complexity" evidence="1">
    <location>
        <begin position="625"/>
        <end position="637"/>
    </location>
</feature>
<dbReference type="InterPro" id="IPR036869">
    <property type="entry name" value="J_dom_sf"/>
</dbReference>
<dbReference type="SMART" id="SM00165">
    <property type="entry name" value="UBA"/>
    <property type="match status" value="1"/>
</dbReference>
<reference evidence="3 4" key="1">
    <citation type="journal article" date="2007" name="Nat. Biotechnol.">
        <title>Genome sequence of the lignocellulose-bioconverting and xylose-fermenting yeast Pichia stipitis.</title>
        <authorList>
            <person name="Jeffries T.W."/>
            <person name="Grigoriev I.V."/>
            <person name="Grimwood J."/>
            <person name="Laplaza J.M."/>
            <person name="Aerts A."/>
            <person name="Salamov A."/>
            <person name="Schmutz J."/>
            <person name="Lindquist E."/>
            <person name="Dehal P."/>
            <person name="Shapiro H."/>
            <person name="Jin Y.S."/>
            <person name="Passoth V."/>
            <person name="Richardson P.M."/>
        </authorList>
    </citation>
    <scope>NUCLEOTIDE SEQUENCE [LARGE SCALE GENOMIC DNA]</scope>
    <source>
        <strain evidence="4">ATCC 58785 / CBS 6054 / NBRC 10063 / NRRL Y-11545</strain>
    </source>
</reference>
<dbReference type="GeneID" id="4840477"/>
<dbReference type="KEGG" id="pic:PICST_66061"/>
<dbReference type="OrthoDB" id="1717591at2759"/>